<dbReference type="Pfam" id="PF07690">
    <property type="entry name" value="MFS_1"/>
    <property type="match status" value="1"/>
</dbReference>
<gene>
    <name evidence="8" type="ORF">B0H64DRAFT_462670</name>
</gene>
<dbReference type="RefSeq" id="XP_062657657.1">
    <property type="nucleotide sequence ID" value="XM_062807564.1"/>
</dbReference>
<accession>A0AAE0HCS8</accession>
<dbReference type="Proteomes" id="UP001278766">
    <property type="component" value="Unassembled WGS sequence"/>
</dbReference>
<keyword evidence="4 6" id="KW-0472">Membrane</keyword>
<sequence length="561" mass="60330">MATTSKTETAAVADPELIRPDDNDGGQTQPKVYPMGWRLHALTAGLCISMLLSTLETTIVSTSLVSMANDLQGFGQAGWVVTAYFLTYTGFLVIYAKLSDIFGTKLLLLCAIALFTVFSLACGASSTMLQLIVFRAFQGMGGSGIYSLVTVMTPLMVPPAKYPTYIAIISSVFAISSVLGPLLGGAISDHTTWRWVFWLNGPGGALAITLLSISIPFSFPYPGPARFLSTLVSEKAWKRIDYLGAFSSLAASVLLVFALEQAGVEYPWGSAPIIVCFVLSGIFWIVFIGWERGLSRKTTSCEPMFPWRLACNRFVLGLLLNAFLTGFPFMAAIITIPQRFQVVNGTGAVDAGIRMLPLLLSSPIATILASLLLSKLRLPPLYVLLGGCGLQTLGVGLFSSLDSFNLEVPSFQYGYQVIMGCGFGLNLSTVLMMVPLVVTQKDMPVTMGAATQIRVLGGTIGLAICSALLSNHVARETSELLSPGQQAALLESSQSILGLPLELQIQVRQVYAMGYSQQMRVMLYLCIASLVSLALLAEWPLRRLRMTEDGEIAAPANKSES</sequence>
<dbReference type="GO" id="GO:0022857">
    <property type="term" value="F:transmembrane transporter activity"/>
    <property type="evidence" value="ECO:0007669"/>
    <property type="project" value="InterPro"/>
</dbReference>
<dbReference type="PROSITE" id="PS50850">
    <property type="entry name" value="MFS"/>
    <property type="match status" value="1"/>
</dbReference>
<dbReference type="Gene3D" id="1.20.1250.20">
    <property type="entry name" value="MFS general substrate transporter like domains"/>
    <property type="match status" value="1"/>
</dbReference>
<comment type="subcellular location">
    <subcellularLocation>
        <location evidence="1">Membrane</location>
        <topology evidence="1">Multi-pass membrane protein</topology>
    </subcellularLocation>
</comment>
<evidence type="ECO:0000313" key="9">
    <source>
        <dbReference type="Proteomes" id="UP001278766"/>
    </source>
</evidence>
<feature type="transmembrane region" description="Helical" evidence="6">
    <location>
        <begin position="139"/>
        <end position="157"/>
    </location>
</feature>
<evidence type="ECO:0000256" key="5">
    <source>
        <dbReference type="SAM" id="MobiDB-lite"/>
    </source>
</evidence>
<dbReference type="PANTHER" id="PTHR23501:SF43">
    <property type="entry name" value="MULTIDRUG TRANSPORTER, PUTATIVE (AFU_ORTHOLOGUE AFUA_6G03040)-RELATED"/>
    <property type="match status" value="1"/>
</dbReference>
<keyword evidence="2 6" id="KW-0812">Transmembrane</keyword>
<evidence type="ECO:0000256" key="6">
    <source>
        <dbReference type="SAM" id="Phobius"/>
    </source>
</evidence>
<feature type="transmembrane region" description="Helical" evidence="6">
    <location>
        <begin position="107"/>
        <end position="133"/>
    </location>
</feature>
<evidence type="ECO:0000313" key="8">
    <source>
        <dbReference type="EMBL" id="KAK3294143.1"/>
    </source>
</evidence>
<reference evidence="8" key="1">
    <citation type="journal article" date="2023" name="Mol. Phylogenet. Evol.">
        <title>Genome-scale phylogeny and comparative genomics of the fungal order Sordariales.</title>
        <authorList>
            <person name="Hensen N."/>
            <person name="Bonometti L."/>
            <person name="Westerberg I."/>
            <person name="Brannstrom I.O."/>
            <person name="Guillou S."/>
            <person name="Cros-Aarteil S."/>
            <person name="Calhoun S."/>
            <person name="Haridas S."/>
            <person name="Kuo A."/>
            <person name="Mondo S."/>
            <person name="Pangilinan J."/>
            <person name="Riley R."/>
            <person name="LaButti K."/>
            <person name="Andreopoulos B."/>
            <person name="Lipzen A."/>
            <person name="Chen C."/>
            <person name="Yan M."/>
            <person name="Daum C."/>
            <person name="Ng V."/>
            <person name="Clum A."/>
            <person name="Steindorff A."/>
            <person name="Ohm R.A."/>
            <person name="Martin F."/>
            <person name="Silar P."/>
            <person name="Natvig D.O."/>
            <person name="Lalanne C."/>
            <person name="Gautier V."/>
            <person name="Ament-Velasquez S.L."/>
            <person name="Kruys A."/>
            <person name="Hutchinson M.I."/>
            <person name="Powell A.J."/>
            <person name="Barry K."/>
            <person name="Miller A.N."/>
            <person name="Grigoriev I.V."/>
            <person name="Debuchy R."/>
            <person name="Gladieux P."/>
            <person name="Hiltunen Thoren M."/>
            <person name="Johannesson H."/>
        </authorList>
    </citation>
    <scope>NUCLEOTIDE SEQUENCE</scope>
    <source>
        <strain evidence="8">CBS 168.71</strain>
    </source>
</reference>
<dbReference type="EMBL" id="JAUEPN010000005">
    <property type="protein sequence ID" value="KAK3294143.1"/>
    <property type="molecule type" value="Genomic_DNA"/>
</dbReference>
<dbReference type="InterPro" id="IPR011701">
    <property type="entry name" value="MFS"/>
</dbReference>
<name>A0AAE0HCS8_9PEZI</name>
<dbReference type="GeneID" id="87844512"/>
<dbReference type="PRINTS" id="PR01036">
    <property type="entry name" value="TCRTETB"/>
</dbReference>
<feature type="transmembrane region" description="Helical" evidence="6">
    <location>
        <begin position="381"/>
        <end position="401"/>
    </location>
</feature>
<proteinExistence type="predicted"/>
<comment type="caution">
    <text evidence="8">The sequence shown here is derived from an EMBL/GenBank/DDBJ whole genome shotgun (WGS) entry which is preliminary data.</text>
</comment>
<feature type="transmembrane region" description="Helical" evidence="6">
    <location>
        <begin position="356"/>
        <end position="374"/>
    </location>
</feature>
<dbReference type="SUPFAM" id="SSF103473">
    <property type="entry name" value="MFS general substrate transporter"/>
    <property type="match status" value="1"/>
</dbReference>
<feature type="transmembrane region" description="Helical" evidence="6">
    <location>
        <begin position="314"/>
        <end position="336"/>
    </location>
</feature>
<protein>
    <submittedName>
        <fullName evidence="8">Major facilitator superfamily transporter</fullName>
    </submittedName>
</protein>
<evidence type="ECO:0000256" key="3">
    <source>
        <dbReference type="ARBA" id="ARBA00022989"/>
    </source>
</evidence>
<evidence type="ECO:0000256" key="1">
    <source>
        <dbReference type="ARBA" id="ARBA00004141"/>
    </source>
</evidence>
<feature type="transmembrane region" description="Helical" evidence="6">
    <location>
        <begin position="521"/>
        <end position="541"/>
    </location>
</feature>
<dbReference type="GO" id="GO:0005886">
    <property type="term" value="C:plasma membrane"/>
    <property type="evidence" value="ECO:0007669"/>
    <property type="project" value="TreeGrafter"/>
</dbReference>
<dbReference type="PANTHER" id="PTHR23501">
    <property type="entry name" value="MAJOR FACILITATOR SUPERFAMILY"/>
    <property type="match status" value="1"/>
</dbReference>
<feature type="transmembrane region" description="Helical" evidence="6">
    <location>
        <begin position="77"/>
        <end position="95"/>
    </location>
</feature>
<feature type="transmembrane region" description="Helical" evidence="6">
    <location>
        <begin position="41"/>
        <end position="65"/>
    </location>
</feature>
<dbReference type="AlphaFoldDB" id="A0AAE0HCS8"/>
<dbReference type="InterPro" id="IPR036259">
    <property type="entry name" value="MFS_trans_sf"/>
</dbReference>
<evidence type="ECO:0000259" key="7">
    <source>
        <dbReference type="PROSITE" id="PS50850"/>
    </source>
</evidence>
<evidence type="ECO:0000256" key="4">
    <source>
        <dbReference type="ARBA" id="ARBA00023136"/>
    </source>
</evidence>
<reference evidence="8" key="2">
    <citation type="submission" date="2023-06" db="EMBL/GenBank/DDBJ databases">
        <authorList>
            <consortium name="Lawrence Berkeley National Laboratory"/>
            <person name="Haridas S."/>
            <person name="Hensen N."/>
            <person name="Bonometti L."/>
            <person name="Westerberg I."/>
            <person name="Brannstrom I.O."/>
            <person name="Guillou S."/>
            <person name="Cros-Aarteil S."/>
            <person name="Calhoun S."/>
            <person name="Kuo A."/>
            <person name="Mondo S."/>
            <person name="Pangilinan J."/>
            <person name="Riley R."/>
            <person name="Labutti K."/>
            <person name="Andreopoulos B."/>
            <person name="Lipzen A."/>
            <person name="Chen C."/>
            <person name="Yanf M."/>
            <person name="Daum C."/>
            <person name="Ng V."/>
            <person name="Clum A."/>
            <person name="Steindorff A."/>
            <person name="Ohm R."/>
            <person name="Martin F."/>
            <person name="Silar P."/>
            <person name="Natvig D."/>
            <person name="Lalanne C."/>
            <person name="Gautier V."/>
            <person name="Ament-Velasquez S.L."/>
            <person name="Kruys A."/>
            <person name="Hutchinson M.I."/>
            <person name="Powell A.J."/>
            <person name="Barry K."/>
            <person name="Miller A.N."/>
            <person name="Grigoriev I.V."/>
            <person name="Debuchy R."/>
            <person name="Gladieux P."/>
            <person name="Thoren M.H."/>
            <person name="Johannesson H."/>
        </authorList>
    </citation>
    <scope>NUCLEOTIDE SEQUENCE</scope>
    <source>
        <strain evidence="8">CBS 168.71</strain>
    </source>
</reference>
<feature type="transmembrane region" description="Helical" evidence="6">
    <location>
        <begin position="164"/>
        <end position="183"/>
    </location>
</feature>
<feature type="transmembrane region" description="Helical" evidence="6">
    <location>
        <begin position="271"/>
        <end position="290"/>
    </location>
</feature>
<feature type="transmembrane region" description="Helical" evidence="6">
    <location>
        <begin position="413"/>
        <end position="434"/>
    </location>
</feature>
<feature type="domain" description="Major facilitator superfamily (MFS) profile" evidence="7">
    <location>
        <begin position="42"/>
        <end position="546"/>
    </location>
</feature>
<keyword evidence="9" id="KW-1185">Reference proteome</keyword>
<dbReference type="InterPro" id="IPR020846">
    <property type="entry name" value="MFS_dom"/>
</dbReference>
<evidence type="ECO:0000256" key="2">
    <source>
        <dbReference type="ARBA" id="ARBA00022692"/>
    </source>
</evidence>
<organism evidence="8 9">
    <name type="scientific">Chaetomium fimeti</name>
    <dbReference type="NCBI Taxonomy" id="1854472"/>
    <lineage>
        <taxon>Eukaryota</taxon>
        <taxon>Fungi</taxon>
        <taxon>Dikarya</taxon>
        <taxon>Ascomycota</taxon>
        <taxon>Pezizomycotina</taxon>
        <taxon>Sordariomycetes</taxon>
        <taxon>Sordariomycetidae</taxon>
        <taxon>Sordariales</taxon>
        <taxon>Chaetomiaceae</taxon>
        <taxon>Chaetomium</taxon>
    </lineage>
</organism>
<feature type="region of interest" description="Disordered" evidence="5">
    <location>
        <begin position="1"/>
        <end position="27"/>
    </location>
</feature>
<keyword evidence="3 6" id="KW-1133">Transmembrane helix</keyword>
<feature type="transmembrane region" description="Helical" evidence="6">
    <location>
        <begin position="195"/>
        <end position="219"/>
    </location>
</feature>
<feature type="transmembrane region" description="Helical" evidence="6">
    <location>
        <begin position="240"/>
        <end position="259"/>
    </location>
</feature>